<dbReference type="PANTHER" id="PTHR11524">
    <property type="entry name" value="60S RIBOSOMAL PROTEIN L7"/>
    <property type="match status" value="1"/>
</dbReference>
<proteinExistence type="predicted"/>
<evidence type="ECO:0000256" key="1">
    <source>
        <dbReference type="SAM" id="MobiDB-lite"/>
    </source>
</evidence>
<dbReference type="GO" id="GO:0000463">
    <property type="term" value="P:maturation of LSU-rRNA from tricistronic rRNA transcript (SSU-rRNA, 5.8S rRNA, LSU-rRNA)"/>
    <property type="evidence" value="ECO:0007669"/>
    <property type="project" value="TreeGrafter"/>
</dbReference>
<feature type="region of interest" description="Disordered" evidence="1">
    <location>
        <begin position="1"/>
        <end position="68"/>
    </location>
</feature>
<dbReference type="OMA" id="VNGWGPQ"/>
<dbReference type="VEuPathDB" id="ToxoDB:EAH_00004880"/>
<sequence length="225" mass="25632">MTEETQHLQETGGARGQLRPRVEGQPLKIAETVLKRRQQDKIAREERAQSIAQAKRARRRREQPKVKTAQYFIKKAQQAMLDSKRLRVQRNRKPKQQRQPAAKIYCVVRNHRQGGCKKTREALKALGLTAPYTCTFIANDERSTTTLREVSPFVFYGLPSASTVRRLFLTRARLQQEPGGPSCMLSDNVKVEETFGCFGLLCVEDLINEVFTCGPHFADVMEKVG</sequence>
<dbReference type="OrthoDB" id="28644at2759"/>
<dbReference type="InterPro" id="IPR039699">
    <property type="entry name" value="Ribosomal_uL30"/>
</dbReference>
<name>U6GRQ4_EIMAC</name>
<keyword evidence="3" id="KW-1185">Reference proteome</keyword>
<dbReference type="Proteomes" id="UP000018050">
    <property type="component" value="Unassembled WGS sequence"/>
</dbReference>
<dbReference type="GeneID" id="25268558"/>
<keyword evidence="2" id="KW-0689">Ribosomal protein</keyword>
<dbReference type="GO" id="GO:0003723">
    <property type="term" value="F:RNA binding"/>
    <property type="evidence" value="ECO:0007669"/>
    <property type="project" value="TreeGrafter"/>
</dbReference>
<organism evidence="2 3">
    <name type="scientific">Eimeria acervulina</name>
    <name type="common">Coccidian parasite</name>
    <dbReference type="NCBI Taxonomy" id="5801"/>
    <lineage>
        <taxon>Eukaryota</taxon>
        <taxon>Sar</taxon>
        <taxon>Alveolata</taxon>
        <taxon>Apicomplexa</taxon>
        <taxon>Conoidasida</taxon>
        <taxon>Coccidia</taxon>
        <taxon>Eucoccidiorida</taxon>
        <taxon>Eimeriorina</taxon>
        <taxon>Eimeriidae</taxon>
        <taxon>Eimeria</taxon>
    </lineage>
</organism>
<dbReference type="InterPro" id="IPR036919">
    <property type="entry name" value="Ribo_uL30_ferredoxin-like_sf"/>
</dbReference>
<dbReference type="PANTHER" id="PTHR11524:SF40">
    <property type="entry name" value="RIBOSOMAL PROTEIN L7, PUTATIVE-RELATED"/>
    <property type="match status" value="1"/>
</dbReference>
<protein>
    <submittedName>
        <fullName evidence="2">Ribosomal protein L7, putative</fullName>
    </submittedName>
</protein>
<dbReference type="Gene3D" id="3.30.1390.20">
    <property type="entry name" value="Ribosomal protein L30, ferredoxin-like fold domain"/>
    <property type="match status" value="1"/>
</dbReference>
<dbReference type="SUPFAM" id="SSF55129">
    <property type="entry name" value="Ribosomal protein L30p/L7e"/>
    <property type="match status" value="1"/>
</dbReference>
<gene>
    <name evidence="2" type="ORF">EAH_00004880</name>
</gene>
<keyword evidence="2" id="KW-0687">Ribonucleoprotein</keyword>
<reference evidence="2" key="1">
    <citation type="submission" date="2013-10" db="EMBL/GenBank/DDBJ databases">
        <title>Genomic analysis of the causative agents of coccidiosis in chickens.</title>
        <authorList>
            <person name="Reid A.J."/>
            <person name="Blake D."/>
            <person name="Billington K."/>
            <person name="Browne H."/>
            <person name="Dunn M."/>
            <person name="Hung S."/>
            <person name="Kawahara F."/>
            <person name="Miranda-Saavedra D."/>
            <person name="Mourier T."/>
            <person name="Nagra H."/>
            <person name="Otto T.D."/>
            <person name="Rawlings N."/>
            <person name="Sanchez A."/>
            <person name="Sanders M."/>
            <person name="Subramaniam C."/>
            <person name="Tay Y."/>
            <person name="Dear P."/>
            <person name="Doerig C."/>
            <person name="Gruber A."/>
            <person name="Parkinson J."/>
            <person name="Shirley M."/>
            <person name="Wan K.L."/>
            <person name="Berriman M."/>
            <person name="Tomley F."/>
            <person name="Pain A."/>
        </authorList>
    </citation>
    <scope>NUCLEOTIDE SEQUENCE</scope>
    <source>
        <strain evidence="2">Houghton</strain>
    </source>
</reference>
<feature type="compositionally biased region" description="Basic and acidic residues" evidence="1">
    <location>
        <begin position="33"/>
        <end position="48"/>
    </location>
</feature>
<accession>U6GRQ4</accession>
<dbReference type="GO" id="GO:0022625">
    <property type="term" value="C:cytosolic large ribosomal subunit"/>
    <property type="evidence" value="ECO:0007669"/>
    <property type="project" value="TreeGrafter"/>
</dbReference>
<dbReference type="GO" id="GO:0003735">
    <property type="term" value="F:structural constituent of ribosome"/>
    <property type="evidence" value="ECO:0007669"/>
    <property type="project" value="TreeGrafter"/>
</dbReference>
<evidence type="ECO:0000313" key="3">
    <source>
        <dbReference type="Proteomes" id="UP000018050"/>
    </source>
</evidence>
<dbReference type="EMBL" id="HG671908">
    <property type="protein sequence ID" value="CDI81933.1"/>
    <property type="molecule type" value="Genomic_DNA"/>
</dbReference>
<reference evidence="2" key="2">
    <citation type="submission" date="2013-10" db="EMBL/GenBank/DDBJ databases">
        <authorList>
            <person name="Aslett M."/>
        </authorList>
    </citation>
    <scope>NUCLEOTIDE SEQUENCE</scope>
    <source>
        <strain evidence="2">Houghton</strain>
    </source>
</reference>
<dbReference type="RefSeq" id="XP_013248499.1">
    <property type="nucleotide sequence ID" value="XM_013393045.1"/>
</dbReference>
<evidence type="ECO:0000313" key="2">
    <source>
        <dbReference type="EMBL" id="CDI81933.1"/>
    </source>
</evidence>
<dbReference type="AlphaFoldDB" id="U6GRQ4"/>